<dbReference type="EMBL" id="CM056815">
    <property type="protein sequence ID" value="KAJ8628577.1"/>
    <property type="molecule type" value="Genomic_DNA"/>
</dbReference>
<gene>
    <name evidence="1" type="ORF">MRB53_021900</name>
</gene>
<evidence type="ECO:0000313" key="1">
    <source>
        <dbReference type="EMBL" id="KAJ8628577.1"/>
    </source>
</evidence>
<sequence>MNPGTMMACIRGIIRNHNGDLIVAYTSSIKVMTPLEAENRALYQGIIQCKVNLSRREIIEGDYLVLIENIQNQTMVSWAIIHWWMKLLQALEGIPEWCIRFGRRSKNVVAHNLSKLNYSAFTTFKSYHPPVVQHLFIQKYQGH</sequence>
<proteinExistence type="predicted"/>
<dbReference type="Proteomes" id="UP001234297">
    <property type="component" value="Chromosome 7"/>
</dbReference>
<comment type="caution">
    <text evidence="1">The sequence shown here is derived from an EMBL/GenBank/DDBJ whole genome shotgun (WGS) entry which is preliminary data.</text>
</comment>
<keyword evidence="2" id="KW-1185">Reference proteome</keyword>
<accession>A0ACC2L650</accession>
<organism evidence="1 2">
    <name type="scientific">Persea americana</name>
    <name type="common">Avocado</name>
    <dbReference type="NCBI Taxonomy" id="3435"/>
    <lineage>
        <taxon>Eukaryota</taxon>
        <taxon>Viridiplantae</taxon>
        <taxon>Streptophyta</taxon>
        <taxon>Embryophyta</taxon>
        <taxon>Tracheophyta</taxon>
        <taxon>Spermatophyta</taxon>
        <taxon>Magnoliopsida</taxon>
        <taxon>Magnoliidae</taxon>
        <taxon>Laurales</taxon>
        <taxon>Lauraceae</taxon>
        <taxon>Persea</taxon>
    </lineage>
</organism>
<protein>
    <submittedName>
        <fullName evidence="1">Uncharacterized protein</fullName>
    </submittedName>
</protein>
<reference evidence="1 2" key="1">
    <citation type="journal article" date="2022" name="Hortic Res">
        <title>A haplotype resolved chromosomal level avocado genome allows analysis of novel avocado genes.</title>
        <authorList>
            <person name="Nath O."/>
            <person name="Fletcher S.J."/>
            <person name="Hayward A."/>
            <person name="Shaw L.M."/>
            <person name="Masouleh A.K."/>
            <person name="Furtado A."/>
            <person name="Henry R.J."/>
            <person name="Mitter N."/>
        </authorList>
    </citation>
    <scope>NUCLEOTIDE SEQUENCE [LARGE SCALE GENOMIC DNA]</scope>
    <source>
        <strain evidence="2">cv. Hass</strain>
    </source>
</reference>
<name>A0ACC2L650_PERAE</name>
<evidence type="ECO:0000313" key="2">
    <source>
        <dbReference type="Proteomes" id="UP001234297"/>
    </source>
</evidence>